<evidence type="ECO:0000256" key="10">
    <source>
        <dbReference type="ARBA" id="ARBA00022840"/>
    </source>
</evidence>
<dbReference type="PANTHER" id="PTHR43547">
    <property type="entry name" value="TWO-COMPONENT HISTIDINE KINASE"/>
    <property type="match status" value="1"/>
</dbReference>
<dbReference type="SUPFAM" id="SSF158472">
    <property type="entry name" value="HAMP domain-like"/>
    <property type="match status" value="1"/>
</dbReference>
<dbReference type="NCBIfam" id="NF040691">
    <property type="entry name" value="MtrAB_MtrB"/>
    <property type="match status" value="1"/>
</dbReference>
<keyword evidence="6" id="KW-0808">Transferase</keyword>
<dbReference type="PANTHER" id="PTHR43547:SF2">
    <property type="entry name" value="HYBRID SIGNAL TRANSDUCTION HISTIDINE KINASE C"/>
    <property type="match status" value="1"/>
</dbReference>
<keyword evidence="13 15" id="KW-0472">Membrane</keyword>
<comment type="catalytic activity">
    <reaction evidence="1">
        <text>ATP + protein L-histidine = ADP + protein N-phospho-L-histidine.</text>
        <dbReference type="EC" id="2.7.13.3"/>
    </reaction>
</comment>
<evidence type="ECO:0000313" key="18">
    <source>
        <dbReference type="EMBL" id="CAB4532837.1"/>
    </source>
</evidence>
<dbReference type="Pfam" id="PF00512">
    <property type="entry name" value="HisKA"/>
    <property type="match status" value="1"/>
</dbReference>
<dbReference type="InterPro" id="IPR003661">
    <property type="entry name" value="HisK_dim/P_dom"/>
</dbReference>
<evidence type="ECO:0000256" key="1">
    <source>
        <dbReference type="ARBA" id="ARBA00000085"/>
    </source>
</evidence>
<dbReference type="Gene3D" id="1.10.287.130">
    <property type="match status" value="1"/>
</dbReference>
<evidence type="ECO:0000256" key="13">
    <source>
        <dbReference type="ARBA" id="ARBA00023136"/>
    </source>
</evidence>
<dbReference type="InterPro" id="IPR036890">
    <property type="entry name" value="HATPase_C_sf"/>
</dbReference>
<keyword evidence="11 15" id="KW-1133">Transmembrane helix</keyword>
<name>A0A6J6GZP2_9ZZZZ</name>
<dbReference type="InterPro" id="IPR004358">
    <property type="entry name" value="Sig_transdc_His_kin-like_C"/>
</dbReference>
<proteinExistence type="predicted"/>
<keyword evidence="12" id="KW-0902">Two-component regulatory system</keyword>
<dbReference type="Pfam" id="PF02518">
    <property type="entry name" value="HATPase_c"/>
    <property type="match status" value="1"/>
</dbReference>
<evidence type="ECO:0000256" key="5">
    <source>
        <dbReference type="ARBA" id="ARBA00022553"/>
    </source>
</evidence>
<evidence type="ECO:0000256" key="6">
    <source>
        <dbReference type="ARBA" id="ARBA00022679"/>
    </source>
</evidence>
<dbReference type="InterPro" id="IPR003594">
    <property type="entry name" value="HATPase_dom"/>
</dbReference>
<evidence type="ECO:0000256" key="2">
    <source>
        <dbReference type="ARBA" id="ARBA00004651"/>
    </source>
</evidence>
<dbReference type="InterPro" id="IPR036097">
    <property type="entry name" value="HisK_dim/P_sf"/>
</dbReference>
<keyword evidence="7 15" id="KW-0812">Transmembrane</keyword>
<evidence type="ECO:0000256" key="12">
    <source>
        <dbReference type="ARBA" id="ARBA00023012"/>
    </source>
</evidence>
<dbReference type="SMART" id="SM00387">
    <property type="entry name" value="HATPase_c"/>
    <property type="match status" value="1"/>
</dbReference>
<evidence type="ECO:0000256" key="11">
    <source>
        <dbReference type="ARBA" id="ARBA00022989"/>
    </source>
</evidence>
<protein>
    <recommendedName>
        <fullName evidence="14">Sensor histidine kinase MtrB</fullName>
        <ecNumber evidence="3">2.7.13.3</ecNumber>
    </recommendedName>
</protein>
<evidence type="ECO:0000256" key="9">
    <source>
        <dbReference type="ARBA" id="ARBA00022777"/>
    </source>
</evidence>
<evidence type="ECO:0000256" key="4">
    <source>
        <dbReference type="ARBA" id="ARBA00022475"/>
    </source>
</evidence>
<evidence type="ECO:0000256" key="3">
    <source>
        <dbReference type="ARBA" id="ARBA00012438"/>
    </source>
</evidence>
<dbReference type="EC" id="2.7.13.3" evidence="3"/>
<dbReference type="SMART" id="SM00304">
    <property type="entry name" value="HAMP"/>
    <property type="match status" value="1"/>
</dbReference>
<keyword evidence="5" id="KW-0597">Phosphoprotein</keyword>
<reference evidence="19" key="1">
    <citation type="submission" date="2020-05" db="EMBL/GenBank/DDBJ databases">
        <authorList>
            <person name="Chiriac C."/>
            <person name="Salcher M."/>
            <person name="Ghai R."/>
            <person name="Kavagutti S V."/>
        </authorList>
    </citation>
    <scope>NUCLEOTIDE SEQUENCE</scope>
</reference>
<evidence type="ECO:0000256" key="8">
    <source>
        <dbReference type="ARBA" id="ARBA00022741"/>
    </source>
</evidence>
<dbReference type="Gene3D" id="6.10.340.10">
    <property type="match status" value="1"/>
</dbReference>
<dbReference type="GO" id="GO:0005524">
    <property type="term" value="F:ATP binding"/>
    <property type="evidence" value="ECO:0007669"/>
    <property type="project" value="UniProtKB-KW"/>
</dbReference>
<keyword evidence="10" id="KW-0067">ATP-binding</keyword>
<keyword evidence="9" id="KW-0418">Kinase</keyword>
<dbReference type="Gene3D" id="3.30.565.10">
    <property type="entry name" value="Histidine kinase-like ATPase, C-terminal domain"/>
    <property type="match status" value="1"/>
</dbReference>
<evidence type="ECO:0000259" key="17">
    <source>
        <dbReference type="PROSITE" id="PS50885"/>
    </source>
</evidence>
<dbReference type="FunFam" id="3.30.565.10:FF:000013">
    <property type="entry name" value="Two-component sensor histidine kinase"/>
    <property type="match status" value="1"/>
</dbReference>
<dbReference type="EMBL" id="CAEZUW010000006">
    <property type="protein sequence ID" value="CAB4605463.1"/>
    <property type="molecule type" value="Genomic_DNA"/>
</dbReference>
<keyword evidence="4" id="KW-1003">Cell membrane</keyword>
<dbReference type="PROSITE" id="PS50109">
    <property type="entry name" value="HIS_KIN"/>
    <property type="match status" value="1"/>
</dbReference>
<dbReference type="AlphaFoldDB" id="A0A6J6GZP2"/>
<dbReference type="InterPro" id="IPR047669">
    <property type="entry name" value="MtrAB_MtrB"/>
</dbReference>
<dbReference type="CDD" id="cd06225">
    <property type="entry name" value="HAMP"/>
    <property type="match status" value="1"/>
</dbReference>
<organism evidence="19">
    <name type="scientific">freshwater metagenome</name>
    <dbReference type="NCBI Taxonomy" id="449393"/>
    <lineage>
        <taxon>unclassified sequences</taxon>
        <taxon>metagenomes</taxon>
        <taxon>ecological metagenomes</taxon>
    </lineage>
</organism>
<feature type="domain" description="Histidine kinase" evidence="16">
    <location>
        <begin position="287"/>
        <end position="504"/>
    </location>
</feature>
<feature type="domain" description="HAMP" evidence="17">
    <location>
        <begin position="220"/>
        <end position="272"/>
    </location>
</feature>
<dbReference type="EMBL" id="CAEZSH010000014">
    <property type="protein sequence ID" value="CAB4532837.1"/>
    <property type="molecule type" value="Genomic_DNA"/>
</dbReference>
<comment type="subcellular location">
    <subcellularLocation>
        <location evidence="2">Cell membrane</location>
        <topology evidence="2">Multi-pass membrane protein</topology>
    </subcellularLocation>
</comment>
<dbReference type="PROSITE" id="PS50885">
    <property type="entry name" value="HAMP"/>
    <property type="match status" value="1"/>
</dbReference>
<evidence type="ECO:0000256" key="7">
    <source>
        <dbReference type="ARBA" id="ARBA00022692"/>
    </source>
</evidence>
<feature type="transmembrane region" description="Helical" evidence="15">
    <location>
        <begin position="21"/>
        <end position="45"/>
    </location>
</feature>
<dbReference type="Pfam" id="PF00672">
    <property type="entry name" value="HAMP"/>
    <property type="match status" value="1"/>
</dbReference>
<evidence type="ECO:0000313" key="19">
    <source>
        <dbReference type="EMBL" id="CAB4605463.1"/>
    </source>
</evidence>
<evidence type="ECO:0000256" key="14">
    <source>
        <dbReference type="ARBA" id="ARBA00035305"/>
    </source>
</evidence>
<dbReference type="FunFam" id="1.10.287.130:FF:000010">
    <property type="entry name" value="Two-component sensor histidine kinase"/>
    <property type="match status" value="1"/>
</dbReference>
<dbReference type="GO" id="GO:0005886">
    <property type="term" value="C:plasma membrane"/>
    <property type="evidence" value="ECO:0007669"/>
    <property type="project" value="UniProtKB-SubCell"/>
</dbReference>
<gene>
    <name evidence="18" type="ORF">UFOPK1410_00228</name>
    <name evidence="19" type="ORF">UFOPK1855_00088</name>
</gene>
<evidence type="ECO:0000256" key="15">
    <source>
        <dbReference type="SAM" id="Phobius"/>
    </source>
</evidence>
<dbReference type="InterPro" id="IPR003660">
    <property type="entry name" value="HAMP_dom"/>
</dbReference>
<dbReference type="GO" id="GO:0000155">
    <property type="term" value="F:phosphorelay sensor kinase activity"/>
    <property type="evidence" value="ECO:0007669"/>
    <property type="project" value="InterPro"/>
</dbReference>
<keyword evidence="8" id="KW-0547">Nucleotide-binding</keyword>
<dbReference type="SMART" id="SM00388">
    <property type="entry name" value="HisKA"/>
    <property type="match status" value="1"/>
</dbReference>
<evidence type="ECO:0000259" key="16">
    <source>
        <dbReference type="PROSITE" id="PS50109"/>
    </source>
</evidence>
<feature type="transmembrane region" description="Helical" evidence="15">
    <location>
        <begin position="195"/>
        <end position="218"/>
    </location>
</feature>
<accession>A0A6J6GZP2</accession>
<sequence length="528" mass="56384">MNLRGIAKAVISYFKKSLQARYTATTVILSGVALVAVGGFLAYSIGSGLFATRLDQVVKDSARSASEVQNIFSSASTTDEIGLQSIMNSIVPNLESSTTSEPRRVALLRAPGQQASVVLQSPISLDLDTAVIPEGLRATVRNTPGKVVYQSVSLPVVNGEHPAVVVGSQIDIPSAGMYELYLVYDLVSAQQTLDFVQSTLVFGGAILILLIGAVAYYVSTRVVNPIRIAASAAEELAAGALDRRLAEKGEDTIANLARSFNSMASSLQSQIGALNKLSKMQQRFVSDVSHELRTPLTTIKLSVAILDQQRDELPPNALRSLDTLQSQLTRFDALLSDLLEISRYDAGAVTAEFETTDLNGVVGMALAHIEPLASSRACELVIDIPSGPVNAELDARRIERVLRNLLSNAIEHGEGKPIEVHVGASDTAVAVTVTDHGVGMSRTELDRVFDRFWRADPARKRTVGGTGLGLSIATEDTNIHNGWLQATSKPGEGSTFRLTLPRTQGVLFTQSPLPLTTKKAVAKKDGAN</sequence>
<dbReference type="SUPFAM" id="SSF47384">
    <property type="entry name" value="Homodimeric domain of signal transducing histidine kinase"/>
    <property type="match status" value="1"/>
</dbReference>
<dbReference type="CDD" id="cd00082">
    <property type="entry name" value="HisKA"/>
    <property type="match status" value="1"/>
</dbReference>
<dbReference type="InterPro" id="IPR005467">
    <property type="entry name" value="His_kinase_dom"/>
</dbReference>
<dbReference type="SUPFAM" id="SSF55874">
    <property type="entry name" value="ATPase domain of HSP90 chaperone/DNA topoisomerase II/histidine kinase"/>
    <property type="match status" value="1"/>
</dbReference>
<dbReference type="PRINTS" id="PR00344">
    <property type="entry name" value="BCTRLSENSOR"/>
</dbReference>